<dbReference type="AlphaFoldDB" id="A0A0M2UW60"/>
<feature type="domain" description="Aspartate/ornithine carbamoyltransferase carbamoyl-P binding" evidence="9">
    <location>
        <begin position="7"/>
        <end position="144"/>
    </location>
</feature>
<evidence type="ECO:0000256" key="4">
    <source>
        <dbReference type="ARBA" id="ARBA00022975"/>
    </source>
</evidence>
<keyword evidence="3 7" id="KW-0808">Transferase</keyword>
<evidence type="ECO:0000256" key="7">
    <source>
        <dbReference type="HAMAP-Rule" id="MF_00001"/>
    </source>
</evidence>
<comment type="catalytic activity">
    <reaction evidence="6 7">
        <text>carbamoyl phosphate + L-aspartate = N-carbamoyl-L-aspartate + phosphate + H(+)</text>
        <dbReference type="Rhea" id="RHEA:20013"/>
        <dbReference type="ChEBI" id="CHEBI:15378"/>
        <dbReference type="ChEBI" id="CHEBI:29991"/>
        <dbReference type="ChEBI" id="CHEBI:32814"/>
        <dbReference type="ChEBI" id="CHEBI:43474"/>
        <dbReference type="ChEBI" id="CHEBI:58228"/>
        <dbReference type="EC" id="2.1.3.2"/>
    </reaction>
</comment>
<evidence type="ECO:0000256" key="1">
    <source>
        <dbReference type="ARBA" id="ARBA00004852"/>
    </source>
</evidence>
<dbReference type="GO" id="GO:0006207">
    <property type="term" value="P:'de novo' pyrimidine nucleobase biosynthetic process"/>
    <property type="evidence" value="ECO:0007669"/>
    <property type="project" value="InterPro"/>
</dbReference>
<feature type="binding site" evidence="7">
    <location>
        <position position="268"/>
    </location>
    <ligand>
        <name>carbamoyl phosphate</name>
        <dbReference type="ChEBI" id="CHEBI:58228"/>
    </ligand>
</feature>
<proteinExistence type="inferred from homology"/>
<evidence type="ECO:0000259" key="9">
    <source>
        <dbReference type="Pfam" id="PF02729"/>
    </source>
</evidence>
<feature type="binding site" evidence="7">
    <location>
        <position position="132"/>
    </location>
    <ligand>
        <name>carbamoyl phosphate</name>
        <dbReference type="ChEBI" id="CHEBI:58228"/>
    </ligand>
</feature>
<dbReference type="GO" id="GO:0006520">
    <property type="term" value="P:amino acid metabolic process"/>
    <property type="evidence" value="ECO:0007669"/>
    <property type="project" value="InterPro"/>
</dbReference>
<organism evidence="10 11">
    <name type="scientific">Candidatus Brocadia fulgida</name>
    <dbReference type="NCBI Taxonomy" id="380242"/>
    <lineage>
        <taxon>Bacteria</taxon>
        <taxon>Pseudomonadati</taxon>
        <taxon>Planctomycetota</taxon>
        <taxon>Candidatus Brocadiia</taxon>
        <taxon>Candidatus Brocadiales</taxon>
        <taxon>Candidatus Brocadiaceae</taxon>
        <taxon>Candidatus Brocadia</taxon>
    </lineage>
</organism>
<dbReference type="NCBIfam" id="TIGR00670">
    <property type="entry name" value="asp_carb_tr"/>
    <property type="match status" value="1"/>
</dbReference>
<dbReference type="PRINTS" id="PR00101">
    <property type="entry name" value="ATCASE"/>
</dbReference>
<dbReference type="HAMAP" id="MF_00001">
    <property type="entry name" value="Asp_carb_tr"/>
    <property type="match status" value="1"/>
</dbReference>
<dbReference type="PROSITE" id="PS00097">
    <property type="entry name" value="CARBAMOYLTRANSFERASE"/>
    <property type="match status" value="1"/>
</dbReference>
<feature type="domain" description="Aspartate/ornithine carbamoyltransferase Asp/Orn-binding" evidence="8">
    <location>
        <begin position="151"/>
        <end position="302"/>
    </location>
</feature>
<sequence>MASFQQRDIISIRHFNKDELLYILDLARRMEQMDHADLLKGKVLASLFFEPSTRTRLSFESSMKRLGGTVIGFAESGVSSAAKGESLSDSVRIVEGYCDIIVLRHYLEGSAQLAADVAAIPVINAGDGANQHPTQTFLDLYTIQKTKGTLEGLTIGFLGDLKYGRTVHSLAYALAHFGAEMYFISPPSLRLPGDFMEVLKDRKVKCHENESLMGISKRLDVIYCTRIQKERFADPVEFEKVRGIYRLSKAMLEEVGIKDDLKVLHPLPRVDEMDDSLDATDYAVYFHQARNGVPVRKAILAAVLGAIA</sequence>
<reference evidence="10 11" key="1">
    <citation type="journal article" date="2013" name="BMC Microbiol.">
        <title>Identification of the type II cytochrome c maturation pathway in anammox bacteria by comparative genomics.</title>
        <authorList>
            <person name="Ferousi C."/>
            <person name="Speth D.R."/>
            <person name="Reimann J."/>
            <person name="Op den Camp H.J."/>
            <person name="Allen J.W."/>
            <person name="Keltjens J.T."/>
            <person name="Jetten M.S."/>
        </authorList>
    </citation>
    <scope>NUCLEOTIDE SEQUENCE [LARGE SCALE GENOMIC DNA]</scope>
    <source>
        <strain evidence="10">RU1</strain>
    </source>
</reference>
<feature type="binding site" evidence="7">
    <location>
        <position position="267"/>
    </location>
    <ligand>
        <name>carbamoyl phosphate</name>
        <dbReference type="ChEBI" id="CHEBI:58228"/>
    </ligand>
</feature>
<evidence type="ECO:0000259" key="8">
    <source>
        <dbReference type="Pfam" id="PF00185"/>
    </source>
</evidence>
<dbReference type="SUPFAM" id="SSF53671">
    <property type="entry name" value="Aspartate/ornithine carbamoyltransferase"/>
    <property type="match status" value="1"/>
</dbReference>
<feature type="binding site" evidence="7">
    <location>
        <position position="226"/>
    </location>
    <ligand>
        <name>L-aspartate</name>
        <dbReference type="ChEBI" id="CHEBI:29991"/>
    </ligand>
</feature>
<evidence type="ECO:0000313" key="11">
    <source>
        <dbReference type="Proteomes" id="UP000034954"/>
    </source>
</evidence>
<comment type="caution">
    <text evidence="10">The sequence shown here is derived from an EMBL/GenBank/DDBJ whole genome shotgun (WGS) entry which is preliminary data.</text>
</comment>
<dbReference type="PANTHER" id="PTHR45753:SF6">
    <property type="entry name" value="ASPARTATE CARBAMOYLTRANSFERASE"/>
    <property type="match status" value="1"/>
</dbReference>
<feature type="binding site" evidence="7">
    <location>
        <position position="54"/>
    </location>
    <ligand>
        <name>carbamoyl phosphate</name>
        <dbReference type="ChEBI" id="CHEBI:58228"/>
    </ligand>
</feature>
<dbReference type="Pfam" id="PF02729">
    <property type="entry name" value="OTCace_N"/>
    <property type="match status" value="1"/>
</dbReference>
<evidence type="ECO:0000256" key="5">
    <source>
        <dbReference type="ARBA" id="ARBA00043884"/>
    </source>
</evidence>
<comment type="similarity">
    <text evidence="2 7">Belongs to the aspartate/ornithine carbamoyltransferase superfamily. ATCase family.</text>
</comment>
<dbReference type="InterPro" id="IPR002082">
    <property type="entry name" value="Asp_carbamoyltransf"/>
</dbReference>
<accession>A0A0M2UW60</accession>
<feature type="binding site" evidence="7">
    <location>
        <position position="135"/>
    </location>
    <ligand>
        <name>carbamoyl phosphate</name>
        <dbReference type="ChEBI" id="CHEBI:58228"/>
    </ligand>
</feature>
<evidence type="ECO:0000256" key="2">
    <source>
        <dbReference type="ARBA" id="ARBA00008896"/>
    </source>
</evidence>
<name>A0A0M2UW60_9BACT</name>
<dbReference type="EMBL" id="LAQJ01000209">
    <property type="protein sequence ID" value="KKO19201.1"/>
    <property type="molecule type" value="Genomic_DNA"/>
</dbReference>
<dbReference type="UniPathway" id="UPA00070">
    <property type="reaction ID" value="UER00116"/>
</dbReference>
<keyword evidence="4 7" id="KW-0665">Pyrimidine biosynthesis</keyword>
<dbReference type="GO" id="GO:0044205">
    <property type="term" value="P:'de novo' UMP biosynthetic process"/>
    <property type="evidence" value="ECO:0007669"/>
    <property type="project" value="UniProtKB-UniRule"/>
</dbReference>
<gene>
    <name evidence="7" type="primary">pyrB</name>
    <name evidence="10" type="ORF">BROFUL_02079</name>
</gene>
<evidence type="ECO:0000256" key="6">
    <source>
        <dbReference type="ARBA" id="ARBA00048859"/>
    </source>
</evidence>
<dbReference type="PRINTS" id="PR00100">
    <property type="entry name" value="AOTCASE"/>
</dbReference>
<dbReference type="GO" id="GO:0004070">
    <property type="term" value="F:aspartate carbamoyltransferase activity"/>
    <property type="evidence" value="ECO:0007669"/>
    <property type="project" value="UniProtKB-UniRule"/>
</dbReference>
<dbReference type="Pfam" id="PF00185">
    <property type="entry name" value="OTCace"/>
    <property type="match status" value="1"/>
</dbReference>
<dbReference type="InterPro" id="IPR006132">
    <property type="entry name" value="Asp/Orn_carbamoyltranf_P-bd"/>
</dbReference>
<dbReference type="Proteomes" id="UP000034954">
    <property type="component" value="Unassembled WGS sequence"/>
</dbReference>
<comment type="subunit">
    <text evidence="7">Heterododecamer (2C3:3R2) of six catalytic PyrB chains organized as two trimers (C3), and six regulatory PyrI chains organized as three dimers (R2).</text>
</comment>
<dbReference type="NCBIfam" id="NF002032">
    <property type="entry name" value="PRK00856.1"/>
    <property type="match status" value="1"/>
</dbReference>
<comment type="pathway">
    <text evidence="1 7">Pyrimidine metabolism; UMP biosynthesis via de novo pathway; (S)-dihydroorotate from bicarbonate: step 2/3.</text>
</comment>
<keyword evidence="11" id="KW-1185">Reference proteome</keyword>
<comment type="function">
    <text evidence="5 7">Catalyzes the condensation of carbamoyl phosphate and aspartate to form carbamoyl aspartate and inorganic phosphate, the committed step in the de novo pyrimidine nucleotide biosynthesis pathway.</text>
</comment>
<feature type="binding site" evidence="7">
    <location>
        <position position="165"/>
    </location>
    <ligand>
        <name>L-aspartate</name>
        <dbReference type="ChEBI" id="CHEBI:29991"/>
    </ligand>
</feature>
<dbReference type="InterPro" id="IPR006131">
    <property type="entry name" value="Asp_carbamoyltransf_Asp/Orn-bd"/>
</dbReference>
<dbReference type="PATRIC" id="fig|380242.3.peg.2594"/>
<evidence type="ECO:0000313" key="10">
    <source>
        <dbReference type="EMBL" id="KKO19201.1"/>
    </source>
</evidence>
<evidence type="ECO:0000256" key="3">
    <source>
        <dbReference type="ARBA" id="ARBA00022679"/>
    </source>
</evidence>
<dbReference type="InterPro" id="IPR006130">
    <property type="entry name" value="Asp/Orn_carbamoylTrfase"/>
</dbReference>
<dbReference type="GO" id="GO:0016597">
    <property type="term" value="F:amino acid binding"/>
    <property type="evidence" value="ECO:0007669"/>
    <property type="project" value="InterPro"/>
</dbReference>
<dbReference type="InterPro" id="IPR036901">
    <property type="entry name" value="Asp/Orn_carbamoylTrfase_sf"/>
</dbReference>
<protein>
    <recommendedName>
        <fullName evidence="7">Aspartate carbamoyltransferase</fullName>
        <ecNumber evidence="7">2.1.3.2</ecNumber>
    </recommendedName>
    <alternativeName>
        <fullName evidence="7">Aspartate transcarbamylase</fullName>
        <shortName evidence="7">ATCase</shortName>
    </alternativeName>
</protein>
<dbReference type="FunFam" id="3.40.50.1370:FF:000001">
    <property type="entry name" value="Aspartate carbamoyltransferase"/>
    <property type="match status" value="1"/>
</dbReference>
<dbReference type="Gene3D" id="3.40.50.1370">
    <property type="entry name" value="Aspartate/ornithine carbamoyltransferase"/>
    <property type="match status" value="2"/>
</dbReference>
<feature type="binding site" evidence="7">
    <location>
        <position position="55"/>
    </location>
    <ligand>
        <name>carbamoyl phosphate</name>
        <dbReference type="ChEBI" id="CHEBI:58228"/>
    </ligand>
</feature>
<feature type="binding site" evidence="7">
    <location>
        <position position="104"/>
    </location>
    <ligand>
        <name>carbamoyl phosphate</name>
        <dbReference type="ChEBI" id="CHEBI:58228"/>
    </ligand>
</feature>
<dbReference type="EC" id="2.1.3.2" evidence="7"/>
<feature type="binding site" evidence="7">
    <location>
        <position position="83"/>
    </location>
    <ligand>
        <name>L-aspartate</name>
        <dbReference type="ChEBI" id="CHEBI:29991"/>
    </ligand>
</feature>
<dbReference type="FunFam" id="3.40.50.1370:FF:000002">
    <property type="entry name" value="Aspartate carbamoyltransferase 2"/>
    <property type="match status" value="1"/>
</dbReference>
<dbReference type="PANTHER" id="PTHR45753">
    <property type="entry name" value="ORNITHINE CARBAMOYLTRANSFERASE, MITOCHONDRIAL"/>
    <property type="match status" value="1"/>
</dbReference>